<reference evidence="2" key="2">
    <citation type="submission" date="2016-06" db="UniProtKB">
        <authorList>
            <consortium name="WormBaseParasite"/>
        </authorList>
    </citation>
    <scope>IDENTIFICATION</scope>
</reference>
<accession>A0A183CU06</accession>
<name>A0A183CU06_GLOPA</name>
<organism evidence="1 2">
    <name type="scientific">Globodera pallida</name>
    <name type="common">Potato cyst nematode worm</name>
    <name type="synonym">Heterodera pallida</name>
    <dbReference type="NCBI Taxonomy" id="36090"/>
    <lineage>
        <taxon>Eukaryota</taxon>
        <taxon>Metazoa</taxon>
        <taxon>Ecdysozoa</taxon>
        <taxon>Nematoda</taxon>
        <taxon>Chromadorea</taxon>
        <taxon>Rhabditida</taxon>
        <taxon>Tylenchina</taxon>
        <taxon>Tylenchomorpha</taxon>
        <taxon>Tylenchoidea</taxon>
        <taxon>Heteroderidae</taxon>
        <taxon>Heteroderinae</taxon>
        <taxon>Globodera</taxon>
    </lineage>
</organism>
<dbReference type="AlphaFoldDB" id="A0A183CU06"/>
<dbReference type="WBParaSite" id="GPLIN_001636400">
    <property type="protein sequence ID" value="GPLIN_001636400"/>
    <property type="gene ID" value="GPLIN_001636400"/>
</dbReference>
<evidence type="ECO:0000313" key="1">
    <source>
        <dbReference type="Proteomes" id="UP000050741"/>
    </source>
</evidence>
<proteinExistence type="predicted"/>
<protein>
    <submittedName>
        <fullName evidence="2">Transposase</fullName>
    </submittedName>
</protein>
<dbReference type="Proteomes" id="UP000050741">
    <property type="component" value="Unassembled WGS sequence"/>
</dbReference>
<reference evidence="1" key="1">
    <citation type="submission" date="2014-05" db="EMBL/GenBank/DDBJ databases">
        <title>The genome and life-stage specific transcriptomes of Globodera pallida elucidate key aspects of plant parasitism by a cyst nematode.</title>
        <authorList>
            <person name="Cotton J.A."/>
            <person name="Lilley C.J."/>
            <person name="Jones L.M."/>
            <person name="Kikuchi T."/>
            <person name="Reid A.J."/>
            <person name="Thorpe P."/>
            <person name="Tsai I.J."/>
            <person name="Beasley H."/>
            <person name="Blok V."/>
            <person name="Cock P.J.A."/>
            <person name="Van den Akker S.E."/>
            <person name="Holroyd N."/>
            <person name="Hunt M."/>
            <person name="Mantelin S."/>
            <person name="Naghra H."/>
            <person name="Pain A."/>
            <person name="Palomares-Rius J.E."/>
            <person name="Zarowiecki M."/>
            <person name="Berriman M."/>
            <person name="Jones J.T."/>
            <person name="Urwin P.E."/>
        </authorList>
    </citation>
    <scope>NUCLEOTIDE SEQUENCE [LARGE SCALE GENOMIC DNA]</scope>
    <source>
        <strain evidence="1">Lindley</strain>
    </source>
</reference>
<sequence>MFKIDDLSLLDEPDPDNFNKAERLSKLPYSIKELLDSDDYLQEDVVLELPVS</sequence>
<evidence type="ECO:0000313" key="2">
    <source>
        <dbReference type="WBParaSite" id="GPLIN_001636400"/>
    </source>
</evidence>
<keyword evidence="1" id="KW-1185">Reference proteome</keyword>